<organism evidence="17 18">
    <name type="scientific">Desmophyllum pertusum</name>
    <dbReference type="NCBI Taxonomy" id="174260"/>
    <lineage>
        <taxon>Eukaryota</taxon>
        <taxon>Metazoa</taxon>
        <taxon>Cnidaria</taxon>
        <taxon>Anthozoa</taxon>
        <taxon>Hexacorallia</taxon>
        <taxon>Scleractinia</taxon>
        <taxon>Caryophylliina</taxon>
        <taxon>Caryophylliidae</taxon>
        <taxon>Desmophyllum</taxon>
    </lineage>
</organism>
<dbReference type="Pfam" id="PF00569">
    <property type="entry name" value="ZZ"/>
    <property type="match status" value="1"/>
</dbReference>
<dbReference type="PROSITE" id="PS01357">
    <property type="entry name" value="ZF_ZZ_1"/>
    <property type="match status" value="1"/>
</dbReference>
<dbReference type="PANTHER" id="PTHR12268:SF13">
    <property type="entry name" value="E3 UBIQUITIN-PROTEIN LIGASE KCMF1"/>
    <property type="match status" value="1"/>
</dbReference>
<dbReference type="AlphaFoldDB" id="A0A9X0CHM3"/>
<dbReference type="InterPro" id="IPR043145">
    <property type="entry name" value="Znf_ZZ_sf"/>
</dbReference>
<evidence type="ECO:0000256" key="3">
    <source>
        <dbReference type="ARBA" id="ARBA00004603"/>
    </source>
</evidence>
<evidence type="ECO:0000256" key="14">
    <source>
        <dbReference type="PROSITE-ProRule" id="PRU00228"/>
    </source>
</evidence>
<dbReference type="InterPro" id="IPR008598">
    <property type="entry name" value="Di19_Zn-bd"/>
</dbReference>
<evidence type="ECO:0000259" key="15">
    <source>
        <dbReference type="PROSITE" id="PS50135"/>
    </source>
</evidence>
<evidence type="ECO:0000313" key="18">
    <source>
        <dbReference type="Proteomes" id="UP001163046"/>
    </source>
</evidence>
<dbReference type="CDD" id="cd02338">
    <property type="entry name" value="ZZ_PCMF_like"/>
    <property type="match status" value="1"/>
</dbReference>
<evidence type="ECO:0000256" key="12">
    <source>
        <dbReference type="ARBA" id="ARBA00022833"/>
    </source>
</evidence>
<evidence type="ECO:0000256" key="10">
    <source>
        <dbReference type="ARBA" id="ARBA00022771"/>
    </source>
</evidence>
<dbReference type="GO" id="GO:0008270">
    <property type="term" value="F:zinc ion binding"/>
    <property type="evidence" value="ECO:0007669"/>
    <property type="project" value="UniProtKB-KW"/>
</dbReference>
<reference evidence="17" key="1">
    <citation type="submission" date="2023-01" db="EMBL/GenBank/DDBJ databases">
        <title>Genome assembly of the deep-sea coral Lophelia pertusa.</title>
        <authorList>
            <person name="Herrera S."/>
            <person name="Cordes E."/>
        </authorList>
    </citation>
    <scope>NUCLEOTIDE SEQUENCE</scope>
    <source>
        <strain evidence="17">USNM1676648</strain>
        <tissue evidence="17">Polyp</tissue>
    </source>
</reference>
<name>A0A9X0CHM3_9CNID</name>
<evidence type="ECO:0000256" key="6">
    <source>
        <dbReference type="ARBA" id="ARBA00014999"/>
    </source>
</evidence>
<feature type="domain" description="ZZ-type" evidence="15">
    <location>
        <begin position="4"/>
        <end position="60"/>
    </location>
</feature>
<accession>A0A9X0CHM3</accession>
<keyword evidence="9" id="KW-0967">Endosome</keyword>
<evidence type="ECO:0000256" key="8">
    <source>
        <dbReference type="ARBA" id="ARBA00022723"/>
    </source>
</evidence>
<protein>
    <recommendedName>
        <fullName evidence="6">E3 ubiquitin-protein ligase KCMF1</fullName>
        <ecNumber evidence="5">2.3.2.27</ecNumber>
    </recommendedName>
</protein>
<keyword evidence="13" id="KW-0458">Lysosome</keyword>
<proteinExistence type="inferred from homology"/>
<dbReference type="GO" id="GO:0005764">
    <property type="term" value="C:lysosome"/>
    <property type="evidence" value="ECO:0007669"/>
    <property type="project" value="UniProtKB-SubCell"/>
</dbReference>
<dbReference type="PANTHER" id="PTHR12268">
    <property type="entry name" value="E3 UBIQUITIN-PROTEIN LIGASE KCMF1"/>
    <property type="match status" value="1"/>
</dbReference>
<keyword evidence="12" id="KW-0862">Zinc</keyword>
<evidence type="ECO:0000256" key="2">
    <source>
        <dbReference type="ARBA" id="ARBA00004371"/>
    </source>
</evidence>
<dbReference type="GO" id="GO:0005886">
    <property type="term" value="C:plasma membrane"/>
    <property type="evidence" value="ECO:0007669"/>
    <property type="project" value="TreeGrafter"/>
</dbReference>
<sequence length="123" mass="13613">MSRHEGVSCDSCSKGNFRGKRFKCLICYDYDLCATCYENGATTTRHTADHPMQCILTRADFELYYGGEAFTADRPQSFTCPYCGKMGFTESALQEHVASEHSDASIEVVCPVCAALPVETLIM</sequence>
<dbReference type="PROSITE" id="PS50135">
    <property type="entry name" value="ZF_ZZ_2"/>
    <property type="match status" value="1"/>
</dbReference>
<comment type="catalytic activity">
    <reaction evidence="1">
        <text>S-ubiquitinyl-[E2 ubiquitin-conjugating enzyme]-L-cysteine + [acceptor protein]-L-lysine = [E2 ubiquitin-conjugating enzyme]-L-cysteine + N(6)-ubiquitinyl-[acceptor protein]-L-lysine.</text>
        <dbReference type="EC" id="2.3.2.27"/>
    </reaction>
</comment>
<keyword evidence="17" id="KW-0012">Acyltransferase</keyword>
<evidence type="ECO:0000313" key="17">
    <source>
        <dbReference type="EMBL" id="KAJ7336668.1"/>
    </source>
</evidence>
<comment type="similarity">
    <text evidence="4">Belongs to the KCMF1 family.</text>
</comment>
<dbReference type="EMBL" id="MU827782">
    <property type="protein sequence ID" value="KAJ7336668.1"/>
    <property type="molecule type" value="Genomic_DNA"/>
</dbReference>
<dbReference type="InterPro" id="IPR013087">
    <property type="entry name" value="Znf_C2H2_type"/>
</dbReference>
<dbReference type="OrthoDB" id="7873042at2759"/>
<keyword evidence="8" id="KW-0479">Metal-binding</keyword>
<dbReference type="Pfam" id="PF05605">
    <property type="entry name" value="zf-Di19"/>
    <property type="match status" value="1"/>
</dbReference>
<keyword evidence="11" id="KW-0833">Ubl conjugation pathway</keyword>
<evidence type="ECO:0000256" key="5">
    <source>
        <dbReference type="ARBA" id="ARBA00012483"/>
    </source>
</evidence>
<keyword evidence="7 17" id="KW-0808">Transferase</keyword>
<keyword evidence="18" id="KW-1185">Reference proteome</keyword>
<evidence type="ECO:0000256" key="7">
    <source>
        <dbReference type="ARBA" id="ARBA00022679"/>
    </source>
</evidence>
<dbReference type="Proteomes" id="UP001163046">
    <property type="component" value="Unassembled WGS sequence"/>
</dbReference>
<dbReference type="GO" id="GO:0045202">
    <property type="term" value="C:synapse"/>
    <property type="evidence" value="ECO:0007669"/>
    <property type="project" value="GOC"/>
</dbReference>
<dbReference type="SMART" id="SM00291">
    <property type="entry name" value="ZnF_ZZ"/>
    <property type="match status" value="1"/>
</dbReference>
<dbReference type="EC" id="2.3.2.27" evidence="5"/>
<evidence type="ECO:0000256" key="1">
    <source>
        <dbReference type="ARBA" id="ARBA00000900"/>
    </source>
</evidence>
<dbReference type="GO" id="GO:0099536">
    <property type="term" value="P:synaptic signaling"/>
    <property type="evidence" value="ECO:0007669"/>
    <property type="project" value="TreeGrafter"/>
</dbReference>
<keyword evidence="10 14" id="KW-0863">Zinc-finger</keyword>
<dbReference type="InterPro" id="IPR050774">
    <property type="entry name" value="KCMF1/Dystrophin"/>
</dbReference>
<dbReference type="SUPFAM" id="SSF57850">
    <property type="entry name" value="RING/U-box"/>
    <property type="match status" value="1"/>
</dbReference>
<comment type="subcellular location">
    <subcellularLocation>
        <location evidence="3">Late endosome</location>
    </subcellularLocation>
    <subcellularLocation>
        <location evidence="2">Lysosome</location>
    </subcellularLocation>
</comment>
<evidence type="ECO:0000256" key="9">
    <source>
        <dbReference type="ARBA" id="ARBA00022753"/>
    </source>
</evidence>
<evidence type="ECO:0000256" key="4">
    <source>
        <dbReference type="ARBA" id="ARBA00010938"/>
    </source>
</evidence>
<dbReference type="GO" id="GO:0061630">
    <property type="term" value="F:ubiquitin protein ligase activity"/>
    <property type="evidence" value="ECO:0007669"/>
    <property type="project" value="UniProtKB-EC"/>
</dbReference>
<dbReference type="PROSITE" id="PS50157">
    <property type="entry name" value="ZINC_FINGER_C2H2_2"/>
    <property type="match status" value="1"/>
</dbReference>
<feature type="domain" description="C2H2-type" evidence="16">
    <location>
        <begin position="78"/>
        <end position="106"/>
    </location>
</feature>
<dbReference type="Gene3D" id="3.30.60.90">
    <property type="match status" value="1"/>
</dbReference>
<gene>
    <name evidence="17" type="primary">KCMF1_2</name>
    <name evidence="17" type="ORF">OS493_011889</name>
</gene>
<dbReference type="SMART" id="SM00355">
    <property type="entry name" value="ZnF_C2H2"/>
    <property type="match status" value="1"/>
</dbReference>
<evidence type="ECO:0000256" key="13">
    <source>
        <dbReference type="ARBA" id="ARBA00023228"/>
    </source>
</evidence>
<dbReference type="InterPro" id="IPR000433">
    <property type="entry name" value="Znf_ZZ"/>
</dbReference>
<evidence type="ECO:0000256" key="11">
    <source>
        <dbReference type="ARBA" id="ARBA00022786"/>
    </source>
</evidence>
<comment type="caution">
    <text evidence="17">The sequence shown here is derived from an EMBL/GenBank/DDBJ whole genome shotgun (WGS) entry which is preliminary data.</text>
</comment>
<dbReference type="GO" id="GO:0005770">
    <property type="term" value="C:late endosome"/>
    <property type="evidence" value="ECO:0007669"/>
    <property type="project" value="UniProtKB-SubCell"/>
</dbReference>
<evidence type="ECO:0000259" key="16">
    <source>
        <dbReference type="PROSITE" id="PS50157"/>
    </source>
</evidence>